<dbReference type="InterPro" id="IPR001352">
    <property type="entry name" value="RNase_HII/HIII"/>
</dbReference>
<evidence type="ECO:0000256" key="10">
    <source>
        <dbReference type="ARBA" id="ARBA00022801"/>
    </source>
</evidence>
<evidence type="ECO:0000256" key="11">
    <source>
        <dbReference type="ARBA" id="ARBA00023211"/>
    </source>
</evidence>
<dbReference type="EMBL" id="VOAP01000013">
    <property type="protein sequence ID" value="TWO20604.1"/>
    <property type="molecule type" value="Genomic_DNA"/>
</dbReference>
<evidence type="ECO:0000256" key="12">
    <source>
        <dbReference type="PROSITE-ProRule" id="PRU01319"/>
    </source>
</evidence>
<accession>A0A562XEN8</accession>
<evidence type="ECO:0000259" key="14">
    <source>
        <dbReference type="PROSITE" id="PS51975"/>
    </source>
</evidence>
<protein>
    <recommendedName>
        <fullName evidence="13">Ribonuclease</fullName>
        <ecNumber evidence="13">3.1.26.4</ecNumber>
    </recommendedName>
</protein>
<dbReference type="InterPro" id="IPR036397">
    <property type="entry name" value="RNaseH_sf"/>
</dbReference>
<organism evidence="15 16">
    <name type="scientific">Campylobacter hyointestinalis</name>
    <dbReference type="NCBI Taxonomy" id="198"/>
    <lineage>
        <taxon>Bacteria</taxon>
        <taxon>Pseudomonadati</taxon>
        <taxon>Campylobacterota</taxon>
        <taxon>Epsilonproteobacteria</taxon>
        <taxon>Campylobacterales</taxon>
        <taxon>Campylobacteraceae</taxon>
        <taxon>Campylobacter</taxon>
    </lineage>
</organism>
<keyword evidence="11" id="KW-0464">Manganese</keyword>
<evidence type="ECO:0000256" key="8">
    <source>
        <dbReference type="ARBA" id="ARBA00022723"/>
    </source>
</evidence>
<evidence type="ECO:0000256" key="1">
    <source>
        <dbReference type="ARBA" id="ARBA00000077"/>
    </source>
</evidence>
<dbReference type="GO" id="GO:0032299">
    <property type="term" value="C:ribonuclease H2 complex"/>
    <property type="evidence" value="ECO:0007669"/>
    <property type="project" value="TreeGrafter"/>
</dbReference>
<dbReference type="RefSeq" id="WP_147497220.1">
    <property type="nucleotide sequence ID" value="NZ_VOAP01000013.1"/>
</dbReference>
<comment type="catalytic activity">
    <reaction evidence="1 12 13">
        <text>Endonucleolytic cleavage to 5'-phosphomonoester.</text>
        <dbReference type="EC" id="3.1.26.4"/>
    </reaction>
</comment>
<proteinExistence type="inferred from homology"/>
<dbReference type="NCBIfam" id="NF000595">
    <property type="entry name" value="PRK00015.1-3"/>
    <property type="match status" value="1"/>
</dbReference>
<comment type="subcellular location">
    <subcellularLocation>
        <location evidence="4">Cytoplasm</location>
    </subcellularLocation>
</comment>
<dbReference type="PANTHER" id="PTHR10954">
    <property type="entry name" value="RIBONUCLEASE H2 SUBUNIT A"/>
    <property type="match status" value="1"/>
</dbReference>
<evidence type="ECO:0000256" key="7">
    <source>
        <dbReference type="ARBA" id="ARBA00022722"/>
    </source>
</evidence>
<dbReference type="AlphaFoldDB" id="A0A562XEN8"/>
<comment type="cofactor">
    <cofactor evidence="12">
        <name>Mn(2+)</name>
        <dbReference type="ChEBI" id="CHEBI:29035"/>
    </cofactor>
    <cofactor evidence="12">
        <name>Mg(2+)</name>
        <dbReference type="ChEBI" id="CHEBI:18420"/>
    </cofactor>
    <text evidence="12">Manganese or magnesium. Binds 1 divalent metal ion per monomer in the absence of substrate. May bind a second metal ion after substrate binding.</text>
</comment>
<dbReference type="SUPFAM" id="SSF53098">
    <property type="entry name" value="Ribonuclease H-like"/>
    <property type="match status" value="1"/>
</dbReference>
<evidence type="ECO:0000313" key="16">
    <source>
        <dbReference type="Proteomes" id="UP000321812"/>
    </source>
</evidence>
<dbReference type="GO" id="GO:0005737">
    <property type="term" value="C:cytoplasm"/>
    <property type="evidence" value="ECO:0007669"/>
    <property type="project" value="UniProtKB-SubCell"/>
</dbReference>
<comment type="cofactor">
    <cofactor evidence="2">
        <name>Mg(2+)</name>
        <dbReference type="ChEBI" id="CHEBI:18420"/>
    </cofactor>
</comment>
<evidence type="ECO:0000256" key="3">
    <source>
        <dbReference type="ARBA" id="ARBA00004065"/>
    </source>
</evidence>
<evidence type="ECO:0000256" key="5">
    <source>
        <dbReference type="ARBA" id="ARBA00007383"/>
    </source>
</evidence>
<dbReference type="GO" id="GO:0003723">
    <property type="term" value="F:RNA binding"/>
    <property type="evidence" value="ECO:0007669"/>
    <property type="project" value="UniProtKB-UniRule"/>
</dbReference>
<keyword evidence="7 12" id="KW-0540">Nuclease</keyword>
<keyword evidence="9 12" id="KW-0255">Endonuclease</keyword>
<evidence type="ECO:0000256" key="13">
    <source>
        <dbReference type="RuleBase" id="RU003515"/>
    </source>
</evidence>
<feature type="binding site" evidence="12">
    <location>
        <position position="101"/>
    </location>
    <ligand>
        <name>a divalent metal cation</name>
        <dbReference type="ChEBI" id="CHEBI:60240"/>
    </ligand>
</feature>
<dbReference type="Gene3D" id="3.30.420.10">
    <property type="entry name" value="Ribonuclease H-like superfamily/Ribonuclease H"/>
    <property type="match status" value="1"/>
</dbReference>
<dbReference type="GO" id="GO:0043137">
    <property type="term" value="P:DNA replication, removal of RNA primer"/>
    <property type="evidence" value="ECO:0007669"/>
    <property type="project" value="TreeGrafter"/>
</dbReference>
<gene>
    <name evidence="15" type="ORF">YZ82_04610</name>
</gene>
<dbReference type="GO" id="GO:0046872">
    <property type="term" value="F:metal ion binding"/>
    <property type="evidence" value="ECO:0007669"/>
    <property type="project" value="UniProtKB-KW"/>
</dbReference>
<evidence type="ECO:0000256" key="2">
    <source>
        <dbReference type="ARBA" id="ARBA00001946"/>
    </source>
</evidence>
<reference evidence="15 16" key="1">
    <citation type="submission" date="2019-07" db="EMBL/GenBank/DDBJ databases">
        <title>Rapid identification of Enteric Bacteria from Whole Genome Sequences (WGS) using Average Nucleotide Identity (ANI).</title>
        <authorList>
            <person name="Lane C."/>
        </authorList>
    </citation>
    <scope>NUCLEOTIDE SEQUENCE [LARGE SCALE GENOMIC DNA]</scope>
    <source>
        <strain evidence="15 16">D2411</strain>
    </source>
</reference>
<dbReference type="InterPro" id="IPR022898">
    <property type="entry name" value="RNase_HII"/>
</dbReference>
<evidence type="ECO:0000256" key="9">
    <source>
        <dbReference type="ARBA" id="ARBA00022759"/>
    </source>
</evidence>
<comment type="caution">
    <text evidence="15">The sequence shown here is derived from an EMBL/GenBank/DDBJ whole genome shotgun (WGS) entry which is preliminary data.</text>
</comment>
<evidence type="ECO:0000256" key="4">
    <source>
        <dbReference type="ARBA" id="ARBA00004496"/>
    </source>
</evidence>
<dbReference type="GO" id="GO:0004523">
    <property type="term" value="F:RNA-DNA hybrid ribonuclease activity"/>
    <property type="evidence" value="ECO:0007669"/>
    <property type="project" value="UniProtKB-UniRule"/>
</dbReference>
<keyword evidence="6" id="KW-0963">Cytoplasm</keyword>
<dbReference type="PANTHER" id="PTHR10954:SF18">
    <property type="entry name" value="RIBONUCLEASE HII"/>
    <property type="match status" value="1"/>
</dbReference>
<dbReference type="Pfam" id="PF01351">
    <property type="entry name" value="RNase_HII"/>
    <property type="match status" value="1"/>
</dbReference>
<dbReference type="CDD" id="cd07182">
    <property type="entry name" value="RNase_HII_bacteria_HII_like"/>
    <property type="match status" value="1"/>
</dbReference>
<dbReference type="InterPro" id="IPR024567">
    <property type="entry name" value="RNase_HII/HIII_dom"/>
</dbReference>
<feature type="binding site" evidence="12">
    <location>
        <position position="8"/>
    </location>
    <ligand>
        <name>a divalent metal cation</name>
        <dbReference type="ChEBI" id="CHEBI:60240"/>
    </ligand>
</feature>
<dbReference type="GO" id="GO:0006298">
    <property type="term" value="P:mismatch repair"/>
    <property type="evidence" value="ECO:0007669"/>
    <property type="project" value="TreeGrafter"/>
</dbReference>
<keyword evidence="8 12" id="KW-0479">Metal-binding</keyword>
<evidence type="ECO:0000256" key="6">
    <source>
        <dbReference type="ARBA" id="ARBA00022490"/>
    </source>
</evidence>
<feature type="binding site" evidence="12">
    <location>
        <position position="9"/>
    </location>
    <ligand>
        <name>a divalent metal cation</name>
        <dbReference type="ChEBI" id="CHEBI:60240"/>
    </ligand>
</feature>
<evidence type="ECO:0000313" key="15">
    <source>
        <dbReference type="EMBL" id="TWO20604.1"/>
    </source>
</evidence>
<sequence length="192" mass="21620">MVKICGIDEAGRGALAGELVVVGCVFKPKFIDELLTIGLNDSKKLSEKAREKIFLKLEKMSDYLVVYFRNTIIDEIGLSECLRRALKVIKNHFKECDFIYDGNCDYGVKNIKTIIKADASVLQVSAASIIAKVSRDRQMRSFDKIYPSFGYAKHKGYGVKAHVEALAKYGANDLTRKSFCVKNLEKNLFDFT</sequence>
<keyword evidence="10 12" id="KW-0378">Hydrolase</keyword>
<dbReference type="PROSITE" id="PS51975">
    <property type="entry name" value="RNASE_H_2"/>
    <property type="match status" value="1"/>
</dbReference>
<dbReference type="Proteomes" id="UP000321812">
    <property type="component" value="Unassembled WGS sequence"/>
</dbReference>
<name>A0A562XEN8_CAMHY</name>
<comment type="function">
    <text evidence="3 13">Endonuclease that specifically degrades the RNA of RNA-DNA hybrids.</text>
</comment>
<dbReference type="EC" id="3.1.26.4" evidence="13"/>
<dbReference type="InterPro" id="IPR012337">
    <property type="entry name" value="RNaseH-like_sf"/>
</dbReference>
<feature type="domain" description="RNase H type-2" evidence="14">
    <location>
        <begin position="2"/>
        <end position="190"/>
    </location>
</feature>
<comment type="similarity">
    <text evidence="5 13">Belongs to the RNase HII family.</text>
</comment>